<gene>
    <name evidence="2" type="ORF">BC349_17780</name>
</gene>
<keyword evidence="3" id="KW-1185">Reference proteome</keyword>
<evidence type="ECO:0000313" key="2">
    <source>
        <dbReference type="EMBL" id="MBC6492910.1"/>
    </source>
</evidence>
<proteinExistence type="predicted"/>
<dbReference type="InterPro" id="IPR010496">
    <property type="entry name" value="AL/BT2_dom"/>
</dbReference>
<evidence type="ECO:0000259" key="1">
    <source>
        <dbReference type="Pfam" id="PF06439"/>
    </source>
</evidence>
<feature type="domain" description="3-keto-alpha-glucoside-1,2-lyase/3-keto-2-hydroxy-glucal hydratase" evidence="1">
    <location>
        <begin position="26"/>
        <end position="253"/>
    </location>
</feature>
<dbReference type="PROSITE" id="PS51257">
    <property type="entry name" value="PROKAR_LIPOPROTEIN"/>
    <property type="match status" value="1"/>
</dbReference>
<organism evidence="2 3">
    <name type="scientific">Flavihumibacter stibioxidans</name>
    <dbReference type="NCBI Taxonomy" id="1834163"/>
    <lineage>
        <taxon>Bacteria</taxon>
        <taxon>Pseudomonadati</taxon>
        <taxon>Bacteroidota</taxon>
        <taxon>Chitinophagia</taxon>
        <taxon>Chitinophagales</taxon>
        <taxon>Chitinophagaceae</taxon>
        <taxon>Flavihumibacter</taxon>
    </lineage>
</organism>
<sequence>MKKIIPIVLLIVFAGCKSQKNTASPQWVQLFNGKDLKDWTIKIKDHALNENFGNTFRVEDGVMKVRYDQYDGFKEQYGHIFHKNKYSYYLLAVEYRFTGEQAKDGPGWALRNSGAMLHCQSPESMRLEQDFPISLEAQFLGGNGKDERSTGNLCTPGTNVYLNDKLFTPHCVNSRSKTYHGDQWVRAELLVLGDSLIRHIIEGDTVMTYTKPQYDGNDKWVKQSGLPGGGLIGEGYISLQAESHPVEFRKVELIDLSPYKAHAERLGEILQELKTKSH</sequence>
<dbReference type="EMBL" id="MBUA01000030">
    <property type="protein sequence ID" value="MBC6492910.1"/>
    <property type="molecule type" value="Genomic_DNA"/>
</dbReference>
<name>A0ABR7MDR5_9BACT</name>
<dbReference type="RefSeq" id="WP_187258231.1">
    <property type="nucleotide sequence ID" value="NZ_JBHULF010000005.1"/>
</dbReference>
<comment type="caution">
    <text evidence="2">The sequence shown here is derived from an EMBL/GenBank/DDBJ whole genome shotgun (WGS) entry which is preliminary data.</text>
</comment>
<reference evidence="2 3" key="1">
    <citation type="submission" date="2016-07" db="EMBL/GenBank/DDBJ databases">
        <title>Genome analysis of Flavihumibacter stibioxidans YS-17.</title>
        <authorList>
            <person name="Shi K."/>
            <person name="Han Y."/>
            <person name="Wang G."/>
        </authorList>
    </citation>
    <scope>NUCLEOTIDE SEQUENCE [LARGE SCALE GENOMIC DNA]</scope>
    <source>
        <strain evidence="2 3">YS-17</strain>
    </source>
</reference>
<accession>A0ABR7MDR5</accession>
<dbReference type="Pfam" id="PF06439">
    <property type="entry name" value="3keto-disac_hyd"/>
    <property type="match status" value="1"/>
</dbReference>
<dbReference type="Proteomes" id="UP000765802">
    <property type="component" value="Unassembled WGS sequence"/>
</dbReference>
<evidence type="ECO:0000313" key="3">
    <source>
        <dbReference type="Proteomes" id="UP000765802"/>
    </source>
</evidence>
<protein>
    <recommendedName>
        <fullName evidence="1">3-keto-alpha-glucoside-1,2-lyase/3-keto-2-hydroxy-glucal hydratase domain-containing protein</fullName>
    </recommendedName>
</protein>
<dbReference type="Gene3D" id="2.60.120.560">
    <property type="entry name" value="Exo-inulinase, domain 1"/>
    <property type="match status" value="1"/>
</dbReference>